<dbReference type="Proteomes" id="UP000765509">
    <property type="component" value="Unassembled WGS sequence"/>
</dbReference>
<keyword evidence="2" id="KW-0378">Hydrolase</keyword>
<reference evidence="5" key="1">
    <citation type="submission" date="2021-03" db="EMBL/GenBank/DDBJ databases">
        <title>Draft genome sequence of rust myrtle Austropuccinia psidii MF-1, a brazilian biotype.</title>
        <authorList>
            <person name="Quecine M.C."/>
            <person name="Pachon D.M.R."/>
            <person name="Bonatelli M.L."/>
            <person name="Correr F.H."/>
            <person name="Franceschini L.M."/>
            <person name="Leite T.F."/>
            <person name="Margarido G.R.A."/>
            <person name="Almeida C.A."/>
            <person name="Ferrarezi J.A."/>
            <person name="Labate C.A."/>
        </authorList>
    </citation>
    <scope>NUCLEOTIDE SEQUENCE</scope>
    <source>
        <strain evidence="5">MF-1</strain>
    </source>
</reference>
<dbReference type="InterPro" id="IPR001969">
    <property type="entry name" value="Aspartic_peptidase_AS"/>
</dbReference>
<name>A0A9Q3FYG0_9BASI</name>
<evidence type="ECO:0000259" key="4">
    <source>
        <dbReference type="PROSITE" id="PS50175"/>
    </source>
</evidence>
<comment type="caution">
    <text evidence="5">The sequence shown here is derived from an EMBL/GenBank/DDBJ whole genome shotgun (WGS) entry which is preliminary data.</text>
</comment>
<evidence type="ECO:0000313" key="5">
    <source>
        <dbReference type="EMBL" id="MBW0545942.1"/>
    </source>
</evidence>
<organism evidence="5 6">
    <name type="scientific">Austropuccinia psidii MF-1</name>
    <dbReference type="NCBI Taxonomy" id="1389203"/>
    <lineage>
        <taxon>Eukaryota</taxon>
        <taxon>Fungi</taxon>
        <taxon>Dikarya</taxon>
        <taxon>Basidiomycota</taxon>
        <taxon>Pucciniomycotina</taxon>
        <taxon>Pucciniomycetes</taxon>
        <taxon>Pucciniales</taxon>
        <taxon>Sphaerophragmiaceae</taxon>
        <taxon>Austropuccinia</taxon>
    </lineage>
</organism>
<dbReference type="InterPro" id="IPR001995">
    <property type="entry name" value="Peptidase_A2_cat"/>
</dbReference>
<proteinExistence type="predicted"/>
<feature type="compositionally biased region" description="Acidic residues" evidence="3">
    <location>
        <begin position="342"/>
        <end position="354"/>
    </location>
</feature>
<feature type="compositionally biased region" description="Basic and acidic residues" evidence="3">
    <location>
        <begin position="328"/>
        <end position="338"/>
    </location>
</feature>
<sequence>MEATIDINKKRTSWICLWIKEYKAKKRRENEDKAKAQSQPLPEREVTQPQEILKRKTIIPGGCIDNDDKEEGKLIMPKRYKSPRPFKFNKEAELARHKNKTPQKQPMDGIKIIIKAPKEEIIAMKPNEEDREEVPLVEKVMNKVLDQKINITLEEISTISPRFRNELKFISDRENKFLMSVKSVNNEERVEDQEGNLQDIIIEERIHYSCPLGMIEVYIGMGGHKIKALVDTGSELSIIPEVESIKEGIPMRALNMRGAVYPFIGRTFLADNGIRLEHSQTQGEVFIFRELDGRRLCIHIRSPESKGWHAQPPKGMEFSNMEKVEEMEVPDNNKESRFGDINSEEVQEMEEEQEISGLYEENILEFQEKHKKKEVKLGNIPNMEKHPSIEKV</sequence>
<feature type="region of interest" description="Disordered" evidence="3">
    <location>
        <begin position="26"/>
        <end position="48"/>
    </location>
</feature>
<evidence type="ECO:0000256" key="3">
    <source>
        <dbReference type="SAM" id="MobiDB-lite"/>
    </source>
</evidence>
<keyword evidence="1" id="KW-0645">Protease</keyword>
<feature type="domain" description="Peptidase A2" evidence="4">
    <location>
        <begin position="226"/>
        <end position="259"/>
    </location>
</feature>
<dbReference type="InterPro" id="IPR021109">
    <property type="entry name" value="Peptidase_aspartic_dom_sf"/>
</dbReference>
<evidence type="ECO:0000256" key="2">
    <source>
        <dbReference type="ARBA" id="ARBA00022801"/>
    </source>
</evidence>
<keyword evidence="1" id="KW-0064">Aspartyl protease</keyword>
<keyword evidence="6" id="KW-1185">Reference proteome</keyword>
<dbReference type="EMBL" id="AVOT02050892">
    <property type="protein sequence ID" value="MBW0545942.1"/>
    <property type="molecule type" value="Genomic_DNA"/>
</dbReference>
<dbReference type="OrthoDB" id="2506366at2759"/>
<dbReference type="SUPFAM" id="SSF50630">
    <property type="entry name" value="Acid proteases"/>
    <property type="match status" value="1"/>
</dbReference>
<feature type="region of interest" description="Disordered" evidence="3">
    <location>
        <begin position="328"/>
        <end position="354"/>
    </location>
</feature>
<evidence type="ECO:0000313" key="6">
    <source>
        <dbReference type="Proteomes" id="UP000765509"/>
    </source>
</evidence>
<dbReference type="GO" id="GO:0006508">
    <property type="term" value="P:proteolysis"/>
    <property type="evidence" value="ECO:0007669"/>
    <property type="project" value="InterPro"/>
</dbReference>
<evidence type="ECO:0000256" key="1">
    <source>
        <dbReference type="ARBA" id="ARBA00022750"/>
    </source>
</evidence>
<dbReference type="PROSITE" id="PS00141">
    <property type="entry name" value="ASP_PROTEASE"/>
    <property type="match status" value="1"/>
</dbReference>
<gene>
    <name evidence="5" type="ORF">O181_085657</name>
</gene>
<dbReference type="AlphaFoldDB" id="A0A9Q3FYG0"/>
<dbReference type="PROSITE" id="PS50175">
    <property type="entry name" value="ASP_PROT_RETROV"/>
    <property type="match status" value="1"/>
</dbReference>
<accession>A0A9Q3FYG0</accession>
<protein>
    <recommendedName>
        <fullName evidence="4">Peptidase A2 domain-containing protein</fullName>
    </recommendedName>
</protein>
<dbReference type="GO" id="GO:0004190">
    <property type="term" value="F:aspartic-type endopeptidase activity"/>
    <property type="evidence" value="ECO:0007669"/>
    <property type="project" value="UniProtKB-KW"/>
</dbReference>